<comment type="caution">
    <text evidence="3">The sequence shown here is derived from an EMBL/GenBank/DDBJ whole genome shotgun (WGS) entry which is preliminary data.</text>
</comment>
<keyword evidence="1" id="KW-0808">Transferase</keyword>
<organism evidence="3 4">
    <name type="scientific">Sphaerisporangium krabiense</name>
    <dbReference type="NCBI Taxonomy" id="763782"/>
    <lineage>
        <taxon>Bacteria</taxon>
        <taxon>Bacillati</taxon>
        <taxon>Actinomycetota</taxon>
        <taxon>Actinomycetes</taxon>
        <taxon>Streptosporangiales</taxon>
        <taxon>Streptosporangiaceae</taxon>
        <taxon>Sphaerisporangium</taxon>
    </lineage>
</organism>
<evidence type="ECO:0000313" key="4">
    <source>
        <dbReference type="Proteomes" id="UP000588112"/>
    </source>
</evidence>
<evidence type="ECO:0000313" key="3">
    <source>
        <dbReference type="EMBL" id="MBB5627114.1"/>
    </source>
</evidence>
<reference evidence="3 4" key="1">
    <citation type="submission" date="2020-08" db="EMBL/GenBank/DDBJ databases">
        <title>Sequencing the genomes of 1000 actinobacteria strains.</title>
        <authorList>
            <person name="Klenk H.-P."/>
        </authorList>
    </citation>
    <scope>NUCLEOTIDE SEQUENCE [LARGE SCALE GENOMIC DNA]</scope>
    <source>
        <strain evidence="3 4">DSM 45790</strain>
    </source>
</reference>
<dbReference type="AlphaFoldDB" id="A0A7W9DQJ9"/>
<dbReference type="CDD" id="cd02440">
    <property type="entry name" value="AdoMet_MTases"/>
    <property type="match status" value="1"/>
</dbReference>
<name>A0A7W9DQJ9_9ACTN</name>
<evidence type="ECO:0000259" key="2">
    <source>
        <dbReference type="Pfam" id="PF08241"/>
    </source>
</evidence>
<dbReference type="PANTHER" id="PTHR44068:SF11">
    <property type="entry name" value="GERANYL DIPHOSPHATE 2-C-METHYLTRANSFERASE"/>
    <property type="match status" value="1"/>
</dbReference>
<evidence type="ECO:0000256" key="1">
    <source>
        <dbReference type="ARBA" id="ARBA00022679"/>
    </source>
</evidence>
<dbReference type="InterPro" id="IPR029063">
    <property type="entry name" value="SAM-dependent_MTases_sf"/>
</dbReference>
<proteinExistence type="predicted"/>
<dbReference type="EMBL" id="JACHBR010000001">
    <property type="protein sequence ID" value="MBB5627114.1"/>
    <property type="molecule type" value="Genomic_DNA"/>
</dbReference>
<keyword evidence="3" id="KW-0830">Ubiquinone</keyword>
<keyword evidence="4" id="KW-1185">Reference proteome</keyword>
<dbReference type="InterPro" id="IPR050447">
    <property type="entry name" value="Erg6_SMT_methyltransf"/>
</dbReference>
<dbReference type="RefSeq" id="WP_221314703.1">
    <property type="nucleotide sequence ID" value="NZ_BOOS01000047.1"/>
</dbReference>
<dbReference type="InterPro" id="IPR013216">
    <property type="entry name" value="Methyltransf_11"/>
</dbReference>
<dbReference type="Proteomes" id="UP000588112">
    <property type="component" value="Unassembled WGS sequence"/>
</dbReference>
<dbReference type="GO" id="GO:0032259">
    <property type="term" value="P:methylation"/>
    <property type="evidence" value="ECO:0007669"/>
    <property type="project" value="UniProtKB-KW"/>
</dbReference>
<feature type="domain" description="Methyltransferase type 11" evidence="2">
    <location>
        <begin position="57"/>
        <end position="151"/>
    </location>
</feature>
<protein>
    <submittedName>
        <fullName evidence="3">Ubiquinone/menaquinone biosynthesis C-methylase UbiE</fullName>
    </submittedName>
</protein>
<accession>A0A7W9DQJ9</accession>
<dbReference type="SUPFAM" id="SSF53335">
    <property type="entry name" value="S-adenosyl-L-methionine-dependent methyltransferases"/>
    <property type="match status" value="1"/>
</dbReference>
<gene>
    <name evidence="3" type="ORF">BJ981_002813</name>
</gene>
<dbReference type="PANTHER" id="PTHR44068">
    <property type="entry name" value="ZGC:194242"/>
    <property type="match status" value="1"/>
</dbReference>
<sequence>MKSRTNDAYKNTSQAAHMEGIVARWYTRQRSSADQLAAVRASAAHLAAGLRPKADILEVAPGPGFLAVELARLGHTVSGLDASRSFVEIARRHAREAGVGLDMRHGDAAALPFADASFDLVACQAAFKNFGDPVGALNEMHRVLRPGGTAFVDDMNRDVTAAQVDEEVRGMGLGPLSSLMTKIPLLGLRRRAYSPARFRRLAADTAFRTCEIETHGITLQVRLTKNA</sequence>
<dbReference type="Pfam" id="PF08241">
    <property type="entry name" value="Methyltransf_11"/>
    <property type="match status" value="1"/>
</dbReference>
<dbReference type="Gene3D" id="3.40.50.150">
    <property type="entry name" value="Vaccinia Virus protein VP39"/>
    <property type="match status" value="1"/>
</dbReference>
<dbReference type="GO" id="GO:0008757">
    <property type="term" value="F:S-adenosylmethionine-dependent methyltransferase activity"/>
    <property type="evidence" value="ECO:0007669"/>
    <property type="project" value="InterPro"/>
</dbReference>
<keyword evidence="3" id="KW-0489">Methyltransferase</keyword>